<dbReference type="GO" id="GO:0005634">
    <property type="term" value="C:nucleus"/>
    <property type="evidence" value="ECO:0000318"/>
    <property type="project" value="GO_Central"/>
</dbReference>
<keyword evidence="3" id="KW-1185">Reference proteome</keyword>
<gene>
    <name evidence="2" type="ORF">TRIADDRAFT_58127</name>
</gene>
<feature type="domain" description="Nuclear-export cofactor Arc1-like N-terminal" evidence="1">
    <location>
        <begin position="107"/>
        <end position="168"/>
    </location>
</feature>
<name>B3S0Y2_TRIAD</name>
<dbReference type="PANTHER" id="PTHR44490:SF1">
    <property type="entry name" value="EUKARYOTIC TRANSLATION ELONGATION FACTOR 1 EPSILON-1"/>
    <property type="match status" value="1"/>
</dbReference>
<dbReference type="InterPro" id="IPR036282">
    <property type="entry name" value="Glutathione-S-Trfase_C_sf"/>
</dbReference>
<dbReference type="GO" id="GO:0043517">
    <property type="term" value="P:positive regulation of DNA damage response, signal transduction by p53 class mediator"/>
    <property type="evidence" value="ECO:0007669"/>
    <property type="project" value="InterPro"/>
</dbReference>
<dbReference type="PANTHER" id="PTHR44490">
    <property type="entry name" value="EUKARYOTIC TRANSLATION ELONGATION FACTOR 1 EPSILON-1"/>
    <property type="match status" value="1"/>
</dbReference>
<dbReference type="CDD" id="cd10305">
    <property type="entry name" value="GST_C_AIMP3"/>
    <property type="match status" value="1"/>
</dbReference>
<evidence type="ECO:0000313" key="2">
    <source>
        <dbReference type="EMBL" id="EDV23142.1"/>
    </source>
</evidence>
<dbReference type="InParanoid" id="B3S0Y2"/>
<dbReference type="OMA" id="TTITIIC"/>
<evidence type="ECO:0000259" key="1">
    <source>
        <dbReference type="Pfam" id="PF21972"/>
    </source>
</evidence>
<accession>B3S0Y2</accession>
<dbReference type="InterPro" id="IPR053837">
    <property type="entry name" value="AIMP3/p18_C"/>
</dbReference>
<dbReference type="Proteomes" id="UP000009022">
    <property type="component" value="Unassembled WGS sequence"/>
</dbReference>
<dbReference type="Pfam" id="PF21972">
    <property type="entry name" value="Arc1p_N_like"/>
    <property type="match status" value="1"/>
</dbReference>
<dbReference type="eggNOG" id="KOG0867">
    <property type="taxonomic scope" value="Eukaryota"/>
</dbReference>
<dbReference type="AlphaFoldDB" id="B3S0Y2"/>
<dbReference type="SUPFAM" id="SSF47616">
    <property type="entry name" value="GST C-terminal domain-like"/>
    <property type="match status" value="1"/>
</dbReference>
<dbReference type="PhylomeDB" id="B3S0Y2"/>
<dbReference type="CTD" id="6755594"/>
<dbReference type="Gene3D" id="1.20.1050.10">
    <property type="match status" value="1"/>
</dbReference>
<dbReference type="KEGG" id="tad:TRIADDRAFT_58127"/>
<dbReference type="OrthoDB" id="19141at2759"/>
<dbReference type="GO" id="GO:0005737">
    <property type="term" value="C:cytoplasm"/>
    <property type="evidence" value="ECO:0000318"/>
    <property type="project" value="GO_Central"/>
</dbReference>
<dbReference type="GO" id="GO:0017101">
    <property type="term" value="C:aminoacyl-tRNA synthetase multienzyme complex"/>
    <property type="evidence" value="ECO:0000318"/>
    <property type="project" value="GO_Central"/>
</dbReference>
<proteinExistence type="predicted"/>
<dbReference type="InterPro" id="IPR053836">
    <property type="entry name" value="Arc1-like_N"/>
</dbReference>
<dbReference type="HOGENOM" id="CLU_1279146_0_0_1"/>
<organism evidence="2 3">
    <name type="scientific">Trichoplax adhaerens</name>
    <name type="common">Trichoplax reptans</name>
    <dbReference type="NCBI Taxonomy" id="10228"/>
    <lineage>
        <taxon>Eukaryota</taxon>
        <taxon>Metazoa</taxon>
        <taxon>Placozoa</taxon>
        <taxon>Uniplacotomia</taxon>
        <taxon>Trichoplacea</taxon>
        <taxon>Trichoplacidae</taxon>
        <taxon>Trichoplax</taxon>
    </lineage>
</organism>
<dbReference type="RefSeq" id="XP_002114052.1">
    <property type="nucleotide sequence ID" value="XM_002114016.1"/>
</dbReference>
<protein>
    <recommendedName>
        <fullName evidence="1">Nuclear-export cofactor Arc1-like N-terminal domain-containing protein</fullName>
    </recommendedName>
</protein>
<sequence>MAMDQVATLVIGDSPADHELKDMIDFFGLSDKRITVQLKNNSKHLKVEKLPCLILDGKLIYQYNAIAKFLAANSSSHTGKSDIEWNEIWQYLEYRSADVQPNTRDNAKIQSVLMEMNSILATRTFVVGFKQSLADIILYLGLYPIATSMSCESKQRYKHFSRWFDQNQYLAASSFHLEKIYFPKKDACYYECIGVLVLEKQLKDLAQLCTLRNDSK</sequence>
<dbReference type="EMBL" id="DS985247">
    <property type="protein sequence ID" value="EDV23142.1"/>
    <property type="molecule type" value="Genomic_DNA"/>
</dbReference>
<dbReference type="GeneID" id="6755594"/>
<reference evidence="2 3" key="1">
    <citation type="journal article" date="2008" name="Nature">
        <title>The Trichoplax genome and the nature of placozoans.</title>
        <authorList>
            <person name="Srivastava M."/>
            <person name="Begovic E."/>
            <person name="Chapman J."/>
            <person name="Putnam N.H."/>
            <person name="Hellsten U."/>
            <person name="Kawashima T."/>
            <person name="Kuo A."/>
            <person name="Mitros T."/>
            <person name="Salamov A."/>
            <person name="Carpenter M.L."/>
            <person name="Signorovitch A.Y."/>
            <person name="Moreno M.A."/>
            <person name="Kamm K."/>
            <person name="Grimwood J."/>
            <person name="Schmutz J."/>
            <person name="Shapiro H."/>
            <person name="Grigoriev I.V."/>
            <person name="Buss L.W."/>
            <person name="Schierwater B."/>
            <person name="Dellaporta S.L."/>
            <person name="Rokhsar D.S."/>
        </authorList>
    </citation>
    <scope>NUCLEOTIDE SEQUENCE [LARGE SCALE GENOMIC DNA]</scope>
    <source>
        <strain evidence="2 3">Grell-BS-1999</strain>
    </source>
</reference>
<evidence type="ECO:0000313" key="3">
    <source>
        <dbReference type="Proteomes" id="UP000009022"/>
    </source>
</evidence>
<dbReference type="InterPro" id="IPR042450">
    <property type="entry name" value="EEF1E1"/>
</dbReference>
<dbReference type="STRING" id="10228.B3S0Y2"/>
<dbReference type="FunCoup" id="B3S0Y2">
    <property type="interactions" value="1502"/>
</dbReference>